<accession>A0A4V1MAS5</accession>
<dbReference type="InterPro" id="IPR013324">
    <property type="entry name" value="RNA_pol_sigma_r3/r4-like"/>
</dbReference>
<dbReference type="InterPro" id="IPR007627">
    <property type="entry name" value="RNA_pol_sigma70_r2"/>
</dbReference>
<dbReference type="PANTHER" id="PTHR43133">
    <property type="entry name" value="RNA POLYMERASE ECF-TYPE SIGMA FACTO"/>
    <property type="match status" value="1"/>
</dbReference>
<dbReference type="SUPFAM" id="SSF88946">
    <property type="entry name" value="Sigma2 domain of RNA polymerase sigma factors"/>
    <property type="match status" value="1"/>
</dbReference>
<dbReference type="InterPro" id="IPR036388">
    <property type="entry name" value="WH-like_DNA-bd_sf"/>
</dbReference>
<dbReference type="Gene3D" id="1.10.10.10">
    <property type="entry name" value="Winged helix-like DNA-binding domain superfamily/Winged helix DNA-binding domain"/>
    <property type="match status" value="1"/>
</dbReference>
<dbReference type="InterPro" id="IPR013249">
    <property type="entry name" value="RNA_pol_sigma70_r4_t2"/>
</dbReference>
<keyword evidence="2" id="KW-0805">Transcription regulation</keyword>
<name>A0A4V1MAS5_9BACT</name>
<dbReference type="AlphaFoldDB" id="A0A4V1MAS5"/>
<comment type="caution">
    <text evidence="7">The sequence shown here is derived from an EMBL/GenBank/DDBJ whole genome shotgun (WGS) entry which is preliminary data.</text>
</comment>
<evidence type="ECO:0000313" key="8">
    <source>
        <dbReference type="Proteomes" id="UP000290545"/>
    </source>
</evidence>
<evidence type="ECO:0000256" key="1">
    <source>
        <dbReference type="ARBA" id="ARBA00010641"/>
    </source>
</evidence>
<feature type="domain" description="RNA polymerase sigma factor 70 region 4 type 2" evidence="6">
    <location>
        <begin position="121"/>
        <end position="172"/>
    </location>
</feature>
<dbReference type="GO" id="GO:0006352">
    <property type="term" value="P:DNA-templated transcription initiation"/>
    <property type="evidence" value="ECO:0007669"/>
    <property type="project" value="InterPro"/>
</dbReference>
<dbReference type="GO" id="GO:0003677">
    <property type="term" value="F:DNA binding"/>
    <property type="evidence" value="ECO:0007669"/>
    <property type="project" value="InterPro"/>
</dbReference>
<dbReference type="Pfam" id="PF04542">
    <property type="entry name" value="Sigma70_r2"/>
    <property type="match status" value="1"/>
</dbReference>
<organism evidence="7 8">
    <name type="scientific">Filimonas effusa</name>
    <dbReference type="NCBI Taxonomy" id="2508721"/>
    <lineage>
        <taxon>Bacteria</taxon>
        <taxon>Pseudomonadati</taxon>
        <taxon>Bacteroidota</taxon>
        <taxon>Chitinophagia</taxon>
        <taxon>Chitinophagales</taxon>
        <taxon>Chitinophagaceae</taxon>
        <taxon>Filimonas</taxon>
    </lineage>
</organism>
<protein>
    <submittedName>
        <fullName evidence="7">RNA polymerase sigma factor</fullName>
    </submittedName>
</protein>
<dbReference type="Pfam" id="PF08281">
    <property type="entry name" value="Sigma70_r4_2"/>
    <property type="match status" value="1"/>
</dbReference>
<sequence length="181" mass="20484">MQATLTIPELIEGCRANDRKAQELLYRQFYAFAMAIAMRYSRDEADAADIMSLAFVKLFKSIHSFNSEKGTLHAWIKKIVINEALDHIKARHRFISQEQLEAAAEEAQVDNNAIDKLNATEIMTMIQQLPPATHAVFVLYAIDGYNHREIAERLGISDGTSKWHLSEARKTLQKKLSGSHA</sequence>
<evidence type="ECO:0000256" key="2">
    <source>
        <dbReference type="ARBA" id="ARBA00023015"/>
    </source>
</evidence>
<comment type="similarity">
    <text evidence="1">Belongs to the sigma-70 factor family. ECF subfamily.</text>
</comment>
<reference evidence="7 8" key="1">
    <citation type="submission" date="2019-01" db="EMBL/GenBank/DDBJ databases">
        <title>Filimonas sp. strain TTM-71.</title>
        <authorList>
            <person name="Chen W.-M."/>
        </authorList>
    </citation>
    <scope>NUCLEOTIDE SEQUENCE [LARGE SCALE GENOMIC DNA]</scope>
    <source>
        <strain evidence="7 8">TTM-71</strain>
    </source>
</reference>
<dbReference type="InterPro" id="IPR014284">
    <property type="entry name" value="RNA_pol_sigma-70_dom"/>
</dbReference>
<evidence type="ECO:0000259" key="5">
    <source>
        <dbReference type="Pfam" id="PF04542"/>
    </source>
</evidence>
<dbReference type="InterPro" id="IPR039425">
    <property type="entry name" value="RNA_pol_sigma-70-like"/>
</dbReference>
<dbReference type="Gene3D" id="1.10.1740.10">
    <property type="match status" value="1"/>
</dbReference>
<dbReference type="EMBL" id="SDHZ01000001">
    <property type="protein sequence ID" value="RXK86896.1"/>
    <property type="molecule type" value="Genomic_DNA"/>
</dbReference>
<evidence type="ECO:0000259" key="6">
    <source>
        <dbReference type="Pfam" id="PF08281"/>
    </source>
</evidence>
<dbReference type="Proteomes" id="UP000290545">
    <property type="component" value="Unassembled WGS sequence"/>
</dbReference>
<evidence type="ECO:0000256" key="3">
    <source>
        <dbReference type="ARBA" id="ARBA00023082"/>
    </source>
</evidence>
<feature type="domain" description="RNA polymerase sigma-70 region 2" evidence="5">
    <location>
        <begin position="25"/>
        <end position="93"/>
    </location>
</feature>
<dbReference type="OrthoDB" id="1491902at2"/>
<dbReference type="NCBIfam" id="TIGR02937">
    <property type="entry name" value="sigma70-ECF"/>
    <property type="match status" value="1"/>
</dbReference>
<dbReference type="RefSeq" id="WP_129002645.1">
    <property type="nucleotide sequence ID" value="NZ_SDHZ01000001.1"/>
</dbReference>
<dbReference type="CDD" id="cd06171">
    <property type="entry name" value="Sigma70_r4"/>
    <property type="match status" value="1"/>
</dbReference>
<gene>
    <name evidence="7" type="ORF">ESB13_08930</name>
</gene>
<proteinExistence type="inferred from homology"/>
<keyword evidence="8" id="KW-1185">Reference proteome</keyword>
<dbReference type="GO" id="GO:0016987">
    <property type="term" value="F:sigma factor activity"/>
    <property type="evidence" value="ECO:0007669"/>
    <property type="project" value="UniProtKB-KW"/>
</dbReference>
<dbReference type="SUPFAM" id="SSF88659">
    <property type="entry name" value="Sigma3 and sigma4 domains of RNA polymerase sigma factors"/>
    <property type="match status" value="1"/>
</dbReference>
<dbReference type="PANTHER" id="PTHR43133:SF46">
    <property type="entry name" value="RNA POLYMERASE SIGMA-70 FACTOR ECF SUBFAMILY"/>
    <property type="match status" value="1"/>
</dbReference>
<dbReference type="InterPro" id="IPR013325">
    <property type="entry name" value="RNA_pol_sigma_r2"/>
</dbReference>
<keyword evidence="4" id="KW-0804">Transcription</keyword>
<keyword evidence="3" id="KW-0731">Sigma factor</keyword>
<evidence type="ECO:0000313" key="7">
    <source>
        <dbReference type="EMBL" id="RXK86896.1"/>
    </source>
</evidence>
<evidence type="ECO:0000256" key="4">
    <source>
        <dbReference type="ARBA" id="ARBA00023163"/>
    </source>
</evidence>